<evidence type="ECO:0000313" key="2">
    <source>
        <dbReference type="EMBL" id="ERN40797.1"/>
    </source>
</evidence>
<dbReference type="OrthoDB" id="9798386at2"/>
<comment type="caution">
    <text evidence="2">The sequence shown here is derived from an EMBL/GenBank/DDBJ whole genome shotgun (WGS) entry which is preliminary data.</text>
</comment>
<gene>
    <name evidence="2" type="ORF">KR51_00027870</name>
</gene>
<dbReference type="Proteomes" id="UP000016960">
    <property type="component" value="Unassembled WGS sequence"/>
</dbReference>
<keyword evidence="2" id="KW-0378">Hydrolase</keyword>
<dbReference type="eggNOG" id="COG1404">
    <property type="taxonomic scope" value="Bacteria"/>
</dbReference>
<evidence type="ECO:0000313" key="3">
    <source>
        <dbReference type="Proteomes" id="UP000016960"/>
    </source>
</evidence>
<dbReference type="PATRIC" id="fig|582515.4.peg.3136"/>
<dbReference type="InterPro" id="IPR000209">
    <property type="entry name" value="Peptidase_S8/S53_dom"/>
</dbReference>
<evidence type="ECO:0000259" key="1">
    <source>
        <dbReference type="Pfam" id="PF00082"/>
    </source>
</evidence>
<protein>
    <submittedName>
        <fullName evidence="2">Subtilisin-like serine protease</fullName>
    </submittedName>
</protein>
<dbReference type="GO" id="GO:0004252">
    <property type="term" value="F:serine-type endopeptidase activity"/>
    <property type="evidence" value="ECO:0007669"/>
    <property type="project" value="InterPro"/>
</dbReference>
<dbReference type="InterPro" id="IPR036852">
    <property type="entry name" value="Peptidase_S8/S53_dom_sf"/>
</dbReference>
<dbReference type="RefSeq" id="WP_022608279.1">
    <property type="nucleotide sequence ID" value="NZ_ASSJ01000070.1"/>
</dbReference>
<dbReference type="InterPro" id="IPR008979">
    <property type="entry name" value="Galactose-bd-like_sf"/>
</dbReference>
<sequence>MGEAAVALEDSVGDRGIGARQLHAQPYNLTGRKIAIGQVEVGRPQAVGLDKGTWYGTFLNVVGAFYRDRPAVANEHLDAHAQLVAMVMVSQDKRLRGVAPGAHLFSAALGSLQGAGQPEECLTTQHVAEQNGNDVRAINFSFGDALARDPRENARLDGNALLTQCVDWSARVHDTLYSIAGNQGRGGIQIPTDNYNGISIAYTARRNGEFAKVDFANLSARPEGIGRRLIRREINFGPRRSISLVAPGSQIELLDLDGDVTRASGTSFAAPHLTATVALLQEYGDRVLHQLRGTYPDPQLPPWSDASRQHEVMKAVLLNSAEKVRDPGDGNLLGMERTVMTKTGDTWLDSDAASDPEIPLDLQLGTGQLDAFRAYQQFAAGQWSPDALVPPRGWDYREIEVRTARFYKLAQPLPAGSFAAITIAWDRLVELQDRDGDDRYDIGETFRDRGLNDLNVYLESIAGTGDRAIACASASPTDSVEHIFCPVPQSGRYAIRVEFARQVNEPTQVFAIAWWTAPVGFETPEPAGRFDPSELLEH</sequence>
<organism evidence="2 3">
    <name type="scientific">Rubidibacter lacunae KORDI 51-2</name>
    <dbReference type="NCBI Taxonomy" id="582515"/>
    <lineage>
        <taxon>Bacteria</taxon>
        <taxon>Bacillati</taxon>
        <taxon>Cyanobacteriota</taxon>
        <taxon>Cyanophyceae</taxon>
        <taxon>Oscillatoriophycideae</taxon>
        <taxon>Chroococcales</taxon>
        <taxon>Aphanothecaceae</taxon>
        <taxon>Rubidibacter</taxon>
    </lineage>
</organism>
<name>U5DIM8_9CHRO</name>
<dbReference type="Gene3D" id="3.40.50.200">
    <property type="entry name" value="Peptidase S8/S53 domain"/>
    <property type="match status" value="1"/>
</dbReference>
<dbReference type="Pfam" id="PF00082">
    <property type="entry name" value="Peptidase_S8"/>
    <property type="match status" value="1"/>
</dbReference>
<dbReference type="GO" id="GO:0006508">
    <property type="term" value="P:proteolysis"/>
    <property type="evidence" value="ECO:0007669"/>
    <property type="project" value="UniProtKB-KW"/>
</dbReference>
<dbReference type="SUPFAM" id="SSF52743">
    <property type="entry name" value="Subtilisin-like"/>
    <property type="match status" value="1"/>
</dbReference>
<proteinExistence type="predicted"/>
<dbReference type="AlphaFoldDB" id="U5DIM8"/>
<dbReference type="EMBL" id="ASSJ01000070">
    <property type="protein sequence ID" value="ERN40797.1"/>
    <property type="molecule type" value="Genomic_DNA"/>
</dbReference>
<accession>U5DIM8</accession>
<dbReference type="InParanoid" id="U5DIM8"/>
<dbReference type="STRING" id="582515.KR51_00027870"/>
<feature type="domain" description="Peptidase S8/S53" evidence="1">
    <location>
        <begin position="74"/>
        <end position="334"/>
    </location>
</feature>
<keyword evidence="2" id="KW-0645">Protease</keyword>
<dbReference type="SUPFAM" id="SSF49785">
    <property type="entry name" value="Galactose-binding domain-like"/>
    <property type="match status" value="1"/>
</dbReference>
<reference evidence="2 3" key="1">
    <citation type="submission" date="2013-05" db="EMBL/GenBank/DDBJ databases">
        <title>Draft genome sequence of Rubidibacter lacunae KORDI 51-2.</title>
        <authorList>
            <person name="Choi D.H."/>
            <person name="Noh J.H."/>
            <person name="Kwon K.-K."/>
            <person name="Lee J.-H."/>
            <person name="Ryu J.-Y."/>
        </authorList>
    </citation>
    <scope>NUCLEOTIDE SEQUENCE [LARGE SCALE GENOMIC DNA]</scope>
    <source>
        <strain evidence="2 3">KORDI 51-2</strain>
    </source>
</reference>
<keyword evidence="3" id="KW-1185">Reference proteome</keyword>